<proteinExistence type="predicted"/>
<organism evidence="2">
    <name type="scientific">viral metagenome</name>
    <dbReference type="NCBI Taxonomy" id="1070528"/>
    <lineage>
        <taxon>unclassified sequences</taxon>
        <taxon>metagenomes</taxon>
        <taxon>organismal metagenomes</taxon>
    </lineage>
</organism>
<accession>A0A6C0K0M3</accession>
<dbReference type="EMBL" id="MN740770">
    <property type="protein sequence ID" value="QHU10626.1"/>
    <property type="molecule type" value="Genomic_DNA"/>
</dbReference>
<reference evidence="2" key="1">
    <citation type="journal article" date="2020" name="Nature">
        <title>Giant virus diversity and host interactions through global metagenomics.</title>
        <authorList>
            <person name="Schulz F."/>
            <person name="Roux S."/>
            <person name="Paez-Espino D."/>
            <person name="Jungbluth S."/>
            <person name="Walsh D.A."/>
            <person name="Denef V.J."/>
            <person name="McMahon K.D."/>
            <person name="Konstantinidis K.T."/>
            <person name="Eloe-Fadrosh E.A."/>
            <person name="Kyrpides N.C."/>
            <person name="Woyke T."/>
        </authorList>
    </citation>
    <scope>NUCLEOTIDE SEQUENCE</scope>
    <source>
        <strain evidence="2">GVMAG-S-1101165-83</strain>
    </source>
</reference>
<sequence>MGDRHRFEPNILKLSQSNNIDEALLEWYFFSQDRVHTKSERCVCNSNITIVHTYLNSKTGQACLLGGKCHRKMKEAARRNGLQSSDSRTCMEFEPTTYTEITDLCAYSAEILLKILSKIRTAVLNTYNIKELQEYKRLILTFAIDTSEVVQLINERIQQRTAEIERERLERERQECERQQYLQRQREIAAEQRRIMQEAARVADEQEIDRKRQEAVRRLIELQRENARKEAELHQQRIRDAEIKAERAAQDLIREEQRRMWRIEMEKKEAVERERIRIEQQRIAEERKKELNELFDFICKCTNTVYKKCNPHSDELRCKKCGKVKSAA</sequence>
<evidence type="ECO:0000256" key="1">
    <source>
        <dbReference type="SAM" id="Coils"/>
    </source>
</evidence>
<name>A0A6C0K0M3_9ZZZZ</name>
<evidence type="ECO:0000313" key="2">
    <source>
        <dbReference type="EMBL" id="QHU10626.1"/>
    </source>
</evidence>
<feature type="coiled-coil region" evidence="1">
    <location>
        <begin position="152"/>
        <end position="288"/>
    </location>
</feature>
<protein>
    <submittedName>
        <fullName evidence="2">Uncharacterized protein</fullName>
    </submittedName>
</protein>
<keyword evidence="1" id="KW-0175">Coiled coil</keyword>
<dbReference type="AlphaFoldDB" id="A0A6C0K0M3"/>